<dbReference type="PANTHER" id="PTHR30590">
    <property type="entry name" value="INNER MEMBRANE PROTEIN"/>
    <property type="match status" value="1"/>
</dbReference>
<evidence type="ECO:0000256" key="1">
    <source>
        <dbReference type="SAM" id="Phobius"/>
    </source>
</evidence>
<gene>
    <name evidence="4" type="ORF">QQX10_03215</name>
</gene>
<accession>A0AAW7M7S5</accession>
<feature type="transmembrane region" description="Helical" evidence="1">
    <location>
        <begin position="166"/>
        <end position="185"/>
    </location>
</feature>
<dbReference type="Pfam" id="PF07786">
    <property type="entry name" value="HGSNAT_cat"/>
    <property type="match status" value="1"/>
</dbReference>
<keyword evidence="1" id="KW-0812">Transmembrane</keyword>
<dbReference type="EMBL" id="JAUHPX010000001">
    <property type="protein sequence ID" value="MDN4487170.1"/>
    <property type="molecule type" value="Genomic_DNA"/>
</dbReference>
<evidence type="ECO:0000313" key="5">
    <source>
        <dbReference type="Proteomes" id="UP001172737"/>
    </source>
</evidence>
<feature type="transmembrane region" description="Helical" evidence="1">
    <location>
        <begin position="82"/>
        <end position="99"/>
    </location>
</feature>
<dbReference type="AlphaFoldDB" id="A0AAW7M7S5"/>
<feature type="transmembrane region" description="Helical" evidence="1">
    <location>
        <begin position="129"/>
        <end position="146"/>
    </location>
</feature>
<feature type="transmembrane region" description="Helical" evidence="1">
    <location>
        <begin position="37"/>
        <end position="61"/>
    </location>
</feature>
<comment type="caution">
    <text evidence="4">The sequence shown here is derived from an EMBL/GenBank/DDBJ whole genome shotgun (WGS) entry which is preliminary data.</text>
</comment>
<evidence type="ECO:0000259" key="3">
    <source>
        <dbReference type="Pfam" id="PF07786"/>
    </source>
</evidence>
<feature type="transmembrane region" description="Helical" evidence="1">
    <location>
        <begin position="192"/>
        <end position="218"/>
    </location>
</feature>
<dbReference type="RefSeq" id="WP_301120046.1">
    <property type="nucleotide sequence ID" value="NZ_JAUHPX010000001.1"/>
</dbReference>
<keyword evidence="1" id="KW-1133">Transmembrane helix</keyword>
<feature type="transmembrane region" description="Helical" evidence="1">
    <location>
        <begin position="274"/>
        <end position="293"/>
    </location>
</feature>
<proteinExistence type="predicted"/>
<organism evidence="4 5">
    <name type="scientific">Demequina lignilytica</name>
    <dbReference type="NCBI Taxonomy" id="3051663"/>
    <lineage>
        <taxon>Bacteria</taxon>
        <taxon>Bacillati</taxon>
        <taxon>Actinomycetota</taxon>
        <taxon>Actinomycetes</taxon>
        <taxon>Micrococcales</taxon>
        <taxon>Demequinaceae</taxon>
        <taxon>Demequina</taxon>
    </lineage>
</organism>
<dbReference type="InterPro" id="IPR012429">
    <property type="entry name" value="HGSNAT_cat"/>
</dbReference>
<feature type="transmembrane region" description="Helical" evidence="1">
    <location>
        <begin position="238"/>
        <end position="262"/>
    </location>
</feature>
<dbReference type="InterPro" id="IPR052529">
    <property type="entry name" value="Bact_Transport_Assoc"/>
</dbReference>
<feature type="transmembrane region" description="Helical" evidence="1">
    <location>
        <begin position="299"/>
        <end position="318"/>
    </location>
</feature>
<keyword evidence="5" id="KW-1185">Reference proteome</keyword>
<protein>
    <submittedName>
        <fullName evidence="4">Heparan-alpha-glucosaminide N-acetyltransferase domain-containing protein</fullName>
    </submittedName>
</protein>
<dbReference type="PANTHER" id="PTHR30590:SF2">
    <property type="entry name" value="INNER MEMBRANE PROTEIN"/>
    <property type="match status" value="1"/>
</dbReference>
<feature type="domain" description="Heparan-alpha-glucosaminide N-acetyltransferase catalytic" evidence="3">
    <location>
        <begin position="4"/>
        <end position="185"/>
    </location>
</feature>
<evidence type="ECO:0000259" key="2">
    <source>
        <dbReference type="Pfam" id="PF04235"/>
    </source>
</evidence>
<dbReference type="Pfam" id="PF04235">
    <property type="entry name" value="DUF418"/>
    <property type="match status" value="1"/>
</dbReference>
<sequence length="348" mass="35287">MSARVDGLDAARGLALIGMFAAHVGDTGRRGSDADGWGWLVVFDGRASALFAVLAGVSMSLMLTGRGGAASAGAVAHTRARIAVRGGLLLVLGWMLAWLETPVDVILDNLGIMFLLVLPALAWRPAVQAAAGAGVLVVGGPLLGWADPWLAPFDGPVIHELWSTHYPALVWSGYLLIGLAIGRWAPWRGPDLASLAGGGAMVAVGVYGLGLGLGGSWTDDAGVAWASVAPHSYTGFEMLGNVGVAAAVIGGCVAAASAAPRAIWPLASTGRMTLSLYVAHIVVIAIVGDAMVWEPSNVAWVVLTGAAVTAACVWRATLGQGPLERVLARASSAVADSAVPRTPLGGAA</sequence>
<name>A0AAW7M7S5_9MICO</name>
<keyword evidence="1" id="KW-0472">Membrane</keyword>
<dbReference type="InterPro" id="IPR007349">
    <property type="entry name" value="DUF418"/>
</dbReference>
<reference evidence="4" key="1">
    <citation type="submission" date="2023-06" db="EMBL/GenBank/DDBJ databases">
        <title>Sysu t00039.</title>
        <authorList>
            <person name="Gao L."/>
            <person name="Fang B.-Z."/>
            <person name="Li W.-J."/>
        </authorList>
    </citation>
    <scope>NUCLEOTIDE SEQUENCE</scope>
    <source>
        <strain evidence="4">SYSU T00039</strain>
    </source>
</reference>
<evidence type="ECO:0000313" key="4">
    <source>
        <dbReference type="EMBL" id="MDN4487170.1"/>
    </source>
</evidence>
<dbReference type="Proteomes" id="UP001172737">
    <property type="component" value="Unassembled WGS sequence"/>
</dbReference>
<feature type="transmembrane region" description="Helical" evidence="1">
    <location>
        <begin position="105"/>
        <end position="122"/>
    </location>
</feature>
<feature type="domain" description="DUF418" evidence="2">
    <location>
        <begin position="208"/>
        <end position="327"/>
    </location>
</feature>